<feature type="chain" id="PRO_5038745734" description="Serpin domain-containing protein" evidence="2">
    <location>
        <begin position="22"/>
        <end position="361"/>
    </location>
</feature>
<dbReference type="SMART" id="SM00093">
    <property type="entry name" value="SERPIN"/>
    <property type="match status" value="1"/>
</dbReference>
<protein>
    <recommendedName>
        <fullName evidence="3">Serpin domain-containing protein</fullName>
    </recommendedName>
</protein>
<sequence>MKTAILFLLAHASFLATVSRAQQPASDDVAELAAKNAEFAASLYRKVASASDDNILLSPLSVSAGLAALSAGTGGATRDQLLQGLGLAPLERTGQPERVQQLFQKLREEVARSEGFQLYQATALFLRQPAEAATSFSELVKKFYGADVSRADFGNAQAAKNTINDYVNSKTGGRVAEAVGSLDPTTQLMLVSSVFAQGAWELPFNRSATQEERFYVNKYKVVQVPMMNRADKYYLAYDPSMKLGVLKLPYQGGVAMLVLLPDKDVDYTSIDEMLTAERFLGWVGKLKKTKLEVQLPRFSLEQSYGMRNILPDLGVTDVFESTANLTLSSESGLTLSEVSGFTFGKILLSSTTDSEGASQKK</sequence>
<dbReference type="GO" id="GO:0005615">
    <property type="term" value="C:extracellular space"/>
    <property type="evidence" value="ECO:0007669"/>
    <property type="project" value="InterPro"/>
</dbReference>
<dbReference type="Pfam" id="PF00079">
    <property type="entry name" value="Serpin"/>
    <property type="match status" value="1"/>
</dbReference>
<dbReference type="InterPro" id="IPR042185">
    <property type="entry name" value="Serpin_sf_2"/>
</dbReference>
<keyword evidence="2" id="KW-0732">Signal</keyword>
<dbReference type="SUPFAM" id="SSF56574">
    <property type="entry name" value="Serpins"/>
    <property type="match status" value="1"/>
</dbReference>
<dbReference type="EMBL" id="JAFDVH010000018">
    <property type="protein sequence ID" value="KAG7461225.1"/>
    <property type="molecule type" value="Genomic_DNA"/>
</dbReference>
<evidence type="ECO:0000313" key="5">
    <source>
        <dbReference type="Proteomes" id="UP001046870"/>
    </source>
</evidence>
<dbReference type="InterPro" id="IPR036186">
    <property type="entry name" value="Serpin_sf"/>
</dbReference>
<reference evidence="4" key="1">
    <citation type="submission" date="2021-01" db="EMBL/GenBank/DDBJ databases">
        <authorList>
            <person name="Zahm M."/>
            <person name="Roques C."/>
            <person name="Cabau C."/>
            <person name="Klopp C."/>
            <person name="Donnadieu C."/>
            <person name="Jouanno E."/>
            <person name="Lampietro C."/>
            <person name="Louis A."/>
            <person name="Herpin A."/>
            <person name="Echchiki A."/>
            <person name="Berthelot C."/>
            <person name="Parey E."/>
            <person name="Roest-Crollius H."/>
            <person name="Braasch I."/>
            <person name="Postlethwait J."/>
            <person name="Bobe J."/>
            <person name="Montfort J."/>
            <person name="Bouchez O."/>
            <person name="Begum T."/>
            <person name="Mejri S."/>
            <person name="Adams A."/>
            <person name="Chen W.-J."/>
            <person name="Guiguen Y."/>
        </authorList>
    </citation>
    <scope>NUCLEOTIDE SEQUENCE</scope>
    <source>
        <strain evidence="4">YG-15Mar2019-1</strain>
        <tissue evidence="4">Brain</tissue>
    </source>
</reference>
<dbReference type="GO" id="GO:0004867">
    <property type="term" value="F:serine-type endopeptidase inhibitor activity"/>
    <property type="evidence" value="ECO:0007669"/>
    <property type="project" value="InterPro"/>
</dbReference>
<evidence type="ECO:0000256" key="2">
    <source>
        <dbReference type="SAM" id="SignalP"/>
    </source>
</evidence>
<evidence type="ECO:0000256" key="1">
    <source>
        <dbReference type="RuleBase" id="RU000411"/>
    </source>
</evidence>
<proteinExistence type="inferred from homology"/>
<feature type="signal peptide" evidence="2">
    <location>
        <begin position="1"/>
        <end position="21"/>
    </location>
</feature>
<dbReference type="PANTHER" id="PTHR11461">
    <property type="entry name" value="SERINE PROTEASE INHIBITOR, SERPIN"/>
    <property type="match status" value="1"/>
</dbReference>
<comment type="caution">
    <text evidence="4">The sequence shown here is derived from an EMBL/GenBank/DDBJ whole genome shotgun (WGS) entry which is preliminary data.</text>
</comment>
<name>A0A9D3PIL3_MEGAT</name>
<dbReference type="InterPro" id="IPR000215">
    <property type="entry name" value="Serpin_fam"/>
</dbReference>
<dbReference type="Proteomes" id="UP001046870">
    <property type="component" value="Chromosome 18"/>
</dbReference>
<dbReference type="Gene3D" id="3.30.497.10">
    <property type="entry name" value="Antithrombin, subunit I, domain 2"/>
    <property type="match status" value="1"/>
</dbReference>
<dbReference type="PRINTS" id="PR00780">
    <property type="entry name" value="LEUSERPINII"/>
</dbReference>
<evidence type="ECO:0000259" key="3">
    <source>
        <dbReference type="SMART" id="SM00093"/>
    </source>
</evidence>
<dbReference type="PANTHER" id="PTHR11461:SF191">
    <property type="entry name" value="PROTEIN Z-DEPENDENT PROTEASE INHIBITOR"/>
    <property type="match status" value="1"/>
</dbReference>
<comment type="similarity">
    <text evidence="1">Belongs to the serpin family.</text>
</comment>
<dbReference type="InterPro" id="IPR042178">
    <property type="entry name" value="Serpin_sf_1"/>
</dbReference>
<feature type="domain" description="Serpin" evidence="3">
    <location>
        <begin position="41"/>
        <end position="354"/>
    </location>
</feature>
<dbReference type="OrthoDB" id="10063692at2759"/>
<dbReference type="InterPro" id="IPR023796">
    <property type="entry name" value="Serpin_dom"/>
</dbReference>
<organism evidence="4 5">
    <name type="scientific">Megalops atlanticus</name>
    <name type="common">Tarpon</name>
    <name type="synonym">Clupea gigantea</name>
    <dbReference type="NCBI Taxonomy" id="7932"/>
    <lineage>
        <taxon>Eukaryota</taxon>
        <taxon>Metazoa</taxon>
        <taxon>Chordata</taxon>
        <taxon>Craniata</taxon>
        <taxon>Vertebrata</taxon>
        <taxon>Euteleostomi</taxon>
        <taxon>Actinopterygii</taxon>
        <taxon>Neopterygii</taxon>
        <taxon>Teleostei</taxon>
        <taxon>Elopiformes</taxon>
        <taxon>Megalopidae</taxon>
        <taxon>Megalops</taxon>
    </lineage>
</organism>
<accession>A0A9D3PIL3</accession>
<evidence type="ECO:0000313" key="4">
    <source>
        <dbReference type="EMBL" id="KAG7461225.1"/>
    </source>
</evidence>
<dbReference type="AlphaFoldDB" id="A0A9D3PIL3"/>
<dbReference type="Gene3D" id="2.30.39.10">
    <property type="entry name" value="Alpha-1-antitrypsin, domain 1"/>
    <property type="match status" value="1"/>
</dbReference>
<gene>
    <name evidence="4" type="ORF">MATL_G00207840</name>
</gene>
<keyword evidence="5" id="KW-1185">Reference proteome</keyword>